<evidence type="ECO:0000313" key="2">
    <source>
        <dbReference type="Proteomes" id="UP000186029"/>
    </source>
</evidence>
<dbReference type="InterPro" id="IPR023346">
    <property type="entry name" value="Lysozyme-like_dom_sf"/>
</dbReference>
<evidence type="ECO:0000313" key="1">
    <source>
        <dbReference type="EMBL" id="OGD66304.1"/>
    </source>
</evidence>
<evidence type="ECO:0008006" key="3">
    <source>
        <dbReference type="Google" id="ProtNLM"/>
    </source>
</evidence>
<dbReference type="EMBL" id="MFAC01000033">
    <property type="protein sequence ID" value="OGD66304.1"/>
    <property type="molecule type" value="Genomic_DNA"/>
</dbReference>
<dbReference type="AlphaFoldDB" id="A0A1F5EGG2"/>
<comment type="caution">
    <text evidence="1">The sequence shown here is derived from an EMBL/GenBank/DDBJ whole genome shotgun (WGS) entry which is preliminary data.</text>
</comment>
<protein>
    <recommendedName>
        <fullName evidence="3">Transglycosylase SLT domain-containing protein</fullName>
    </recommendedName>
</protein>
<gene>
    <name evidence="1" type="ORF">A2Z61_01245</name>
</gene>
<dbReference type="SUPFAM" id="SSF53955">
    <property type="entry name" value="Lysozyme-like"/>
    <property type="match status" value="1"/>
</dbReference>
<dbReference type="Proteomes" id="UP000186029">
    <property type="component" value="Unassembled WGS sequence"/>
</dbReference>
<organism evidence="1 2">
    <name type="scientific">Candidatus Campbellbacteria bacterium RIFCSPLOWO2_02_35_12</name>
    <dbReference type="NCBI Taxonomy" id="1797580"/>
    <lineage>
        <taxon>Bacteria</taxon>
        <taxon>Candidatus Campbelliibacteriota</taxon>
    </lineage>
</organism>
<reference evidence="1 2" key="1">
    <citation type="journal article" date="2016" name="Nat. Commun.">
        <title>Thousands of microbial genomes shed light on interconnected biogeochemical processes in an aquifer system.</title>
        <authorList>
            <person name="Anantharaman K."/>
            <person name="Brown C.T."/>
            <person name="Hug L.A."/>
            <person name="Sharon I."/>
            <person name="Castelle C.J."/>
            <person name="Probst A.J."/>
            <person name="Thomas B.C."/>
            <person name="Singh A."/>
            <person name="Wilkins M.J."/>
            <person name="Karaoz U."/>
            <person name="Brodie E.L."/>
            <person name="Williams K.H."/>
            <person name="Hubbard S.S."/>
            <person name="Banfield J.F."/>
        </authorList>
    </citation>
    <scope>NUCLEOTIDE SEQUENCE [LARGE SCALE GENOMIC DNA]</scope>
</reference>
<accession>A0A1F5EGG2</accession>
<name>A0A1F5EGG2_9BACT</name>
<proteinExistence type="predicted"/>
<sequence>MAEVAKCESRFRHFKENGDIVRGEKNHADVGVMQINEYYHIDKADKLGLNIYTLEGNVEYAKYLFDKEGTTPWLASSKCWGVQNHIAMSDNQTKR</sequence>